<evidence type="ECO:0000313" key="4">
    <source>
        <dbReference type="Proteomes" id="UP001500037"/>
    </source>
</evidence>
<feature type="compositionally biased region" description="Pro residues" evidence="1">
    <location>
        <begin position="820"/>
        <end position="829"/>
    </location>
</feature>
<keyword evidence="4" id="KW-1185">Reference proteome</keyword>
<dbReference type="RefSeq" id="WP_344441095.1">
    <property type="nucleotide sequence ID" value="NZ_BAAALF010000027.1"/>
</dbReference>
<feature type="compositionally biased region" description="Low complexity" evidence="1">
    <location>
        <begin position="752"/>
        <end position="772"/>
    </location>
</feature>
<feature type="region of interest" description="Disordered" evidence="1">
    <location>
        <begin position="68"/>
        <end position="94"/>
    </location>
</feature>
<name>A0ABP4GQJ3_9ACTN</name>
<dbReference type="Gene3D" id="3.40.190.10">
    <property type="entry name" value="Periplasmic binding protein-like II"/>
    <property type="match status" value="2"/>
</dbReference>
<sequence length="915" mass="94085">MTRRTSTDTGRRTAPARPRASLARRALRTALTLTVVLTAAAGVALSGGSPEPPQQVAATGSAGPSIAVDPVTSTPVPLGGATGTTAAPAADSAPVPVTVKGSGAFANLEVTVAQTTHLVDQVVAVSWKGGTQTKPSPMSFGQDFLEVMQCWGDAPTGPDRTQCQYGGLKGDGRGGGYVPSRQLNYGRTLSDPAEPLKQTDPAQNVYVPFAPVTGDPPETGANSAYFDAQATNEVPFAPTRSDGTGQLFFEMQTGQEAPGLGCGQTPVGRSGPFTEGRACWLVIVPRGELEVDGKPPVGNSSMLQSSPLSTTNWNNRLVVPLHFEPIGVSCPIGSSERPTLGTEVASEAVSRWQPVLCQQSGRLFNYLMLPDTMARRKLTDLGSPGLVYLGKPLAKADQTPGRTPLYAPLTISGLTIAFDIESQSYSLTPDDKRKLDGQRIPQMSLTPRLVAKLLTQSYQYAVSPGDPDVPKGNPLDLTSDPEFLALNPQFAGLYFPSRIPDLLLPSTNSDTATAVWQWLLADPDAKAFLSGQVSPQWHDSINPNYLGGKVDFNRDSFPKADGYCQPFPDDPNGRPPWCTFDSHPFSATMLEGARASARGDTLAKSVWDATTTPGSLKKGAPQAQGLRGVMAVTTTALADRFGLNTAKLLNPAGKFVGPDTDAMLAEAAAATPAEPGGVPVVDPTAKVTDGYPLTTITYAATVPSALSASDGASYAELLRYAAGPGQQTGVAAGQLPDGYAPLPQAMRDRLAAAAQAVQDGAGQPDPGATGAPTGPPPSSIATPVTAPSGAATPATTTAVTNGTVTTGTVGQGGVPVQLYSPPPPPPPEACPGLPAAPLAAAAPAAGAQDAPGSPAPSPTHSVVTLSPTVRAQSAARTVRAPVGGLRYVLFGALVAGLLAAAGGFAVPRLMRGKRS</sequence>
<gene>
    <name evidence="3" type="ORF">GCM10009665_21540</name>
</gene>
<keyword evidence="2" id="KW-0472">Membrane</keyword>
<feature type="transmembrane region" description="Helical" evidence="2">
    <location>
        <begin position="887"/>
        <end position="906"/>
    </location>
</feature>
<proteinExistence type="predicted"/>
<dbReference type="EMBL" id="BAAALF010000027">
    <property type="protein sequence ID" value="GAA1230836.1"/>
    <property type="molecule type" value="Genomic_DNA"/>
</dbReference>
<feature type="compositionally biased region" description="Low complexity" evidence="1">
    <location>
        <begin position="781"/>
        <end position="808"/>
    </location>
</feature>
<reference evidence="4" key="1">
    <citation type="journal article" date="2019" name="Int. J. Syst. Evol. Microbiol.">
        <title>The Global Catalogue of Microorganisms (GCM) 10K type strain sequencing project: providing services to taxonomists for standard genome sequencing and annotation.</title>
        <authorList>
            <consortium name="The Broad Institute Genomics Platform"/>
            <consortium name="The Broad Institute Genome Sequencing Center for Infectious Disease"/>
            <person name="Wu L."/>
            <person name="Ma J."/>
        </authorList>
    </citation>
    <scope>NUCLEOTIDE SEQUENCE [LARGE SCALE GENOMIC DNA]</scope>
    <source>
        <strain evidence="4">JCM 13004</strain>
    </source>
</reference>
<organism evidence="3 4">
    <name type="scientific">Kitasatospora nipponensis</name>
    <dbReference type="NCBI Taxonomy" id="258049"/>
    <lineage>
        <taxon>Bacteria</taxon>
        <taxon>Bacillati</taxon>
        <taxon>Actinomycetota</taxon>
        <taxon>Actinomycetes</taxon>
        <taxon>Kitasatosporales</taxon>
        <taxon>Streptomycetaceae</taxon>
        <taxon>Kitasatospora</taxon>
    </lineage>
</organism>
<evidence type="ECO:0000313" key="3">
    <source>
        <dbReference type="EMBL" id="GAA1230836.1"/>
    </source>
</evidence>
<dbReference type="SUPFAM" id="SSF53850">
    <property type="entry name" value="Periplasmic binding protein-like II"/>
    <property type="match status" value="1"/>
</dbReference>
<dbReference type="Proteomes" id="UP001500037">
    <property type="component" value="Unassembled WGS sequence"/>
</dbReference>
<keyword evidence="2" id="KW-0812">Transmembrane</keyword>
<protein>
    <recommendedName>
        <fullName evidence="5">PBP domain-containing protein</fullName>
    </recommendedName>
</protein>
<feature type="compositionally biased region" description="Low complexity" evidence="1">
    <location>
        <begin position="830"/>
        <end position="852"/>
    </location>
</feature>
<feature type="compositionally biased region" description="Low complexity" evidence="1">
    <location>
        <begin position="74"/>
        <end position="94"/>
    </location>
</feature>
<feature type="compositionally biased region" description="Basic and acidic residues" evidence="1">
    <location>
        <begin position="1"/>
        <end position="11"/>
    </location>
</feature>
<evidence type="ECO:0000256" key="2">
    <source>
        <dbReference type="SAM" id="Phobius"/>
    </source>
</evidence>
<accession>A0ABP4GQJ3</accession>
<evidence type="ECO:0000256" key="1">
    <source>
        <dbReference type="SAM" id="MobiDB-lite"/>
    </source>
</evidence>
<evidence type="ECO:0008006" key="5">
    <source>
        <dbReference type="Google" id="ProtNLM"/>
    </source>
</evidence>
<comment type="caution">
    <text evidence="3">The sequence shown here is derived from an EMBL/GenBank/DDBJ whole genome shotgun (WGS) entry which is preliminary data.</text>
</comment>
<feature type="region of interest" description="Disordered" evidence="1">
    <location>
        <begin position="1"/>
        <end position="21"/>
    </location>
</feature>
<feature type="region of interest" description="Disordered" evidence="1">
    <location>
        <begin position="752"/>
        <end position="862"/>
    </location>
</feature>
<feature type="compositionally biased region" description="Low complexity" evidence="1">
    <location>
        <begin position="12"/>
        <end position="21"/>
    </location>
</feature>
<keyword evidence="2" id="KW-1133">Transmembrane helix</keyword>